<feature type="transmembrane region" description="Helical" evidence="10">
    <location>
        <begin position="154"/>
        <end position="170"/>
    </location>
</feature>
<evidence type="ECO:0000256" key="1">
    <source>
        <dbReference type="ARBA" id="ARBA00004429"/>
    </source>
</evidence>
<feature type="transmembrane region" description="Helical" evidence="10">
    <location>
        <begin position="249"/>
        <end position="265"/>
    </location>
</feature>
<keyword evidence="6 10" id="KW-1133">Transmembrane helix</keyword>
<evidence type="ECO:0000256" key="9">
    <source>
        <dbReference type="RuleBase" id="RU003794"/>
    </source>
</evidence>
<keyword evidence="3" id="KW-1003">Cell membrane</keyword>
<evidence type="ECO:0000259" key="11">
    <source>
        <dbReference type="Pfam" id="PF01478"/>
    </source>
</evidence>
<dbReference type="GO" id="GO:0004190">
    <property type="term" value="F:aspartic-type endopeptidase activity"/>
    <property type="evidence" value="ECO:0007669"/>
    <property type="project" value="UniProtKB-EC"/>
</dbReference>
<dbReference type="EC" id="2.1.1.-" evidence="9"/>
<evidence type="ECO:0000256" key="5">
    <source>
        <dbReference type="ARBA" id="ARBA00022692"/>
    </source>
</evidence>
<dbReference type="PRINTS" id="PR00864">
    <property type="entry name" value="PREPILNPTASE"/>
</dbReference>
<evidence type="ECO:0000256" key="10">
    <source>
        <dbReference type="SAM" id="Phobius"/>
    </source>
</evidence>
<dbReference type="Pfam" id="PF06750">
    <property type="entry name" value="A24_N_bact"/>
    <property type="match status" value="1"/>
</dbReference>
<dbReference type="InterPro" id="IPR050882">
    <property type="entry name" value="Prepilin_peptidase/N-MTase"/>
</dbReference>
<feature type="transmembrane region" description="Helical" evidence="10">
    <location>
        <begin position="176"/>
        <end position="198"/>
    </location>
</feature>
<keyword evidence="14" id="KW-1185">Reference proteome</keyword>
<keyword evidence="9" id="KW-0511">Multifunctional enzyme</keyword>
<dbReference type="PANTHER" id="PTHR30487:SF0">
    <property type="entry name" value="PREPILIN LEADER PEPTIDASE_N-METHYLTRANSFERASE-RELATED"/>
    <property type="match status" value="1"/>
</dbReference>
<dbReference type="OrthoDB" id="9789291at2"/>
<comment type="subcellular location">
    <subcellularLocation>
        <location evidence="1">Cell inner membrane</location>
        <topology evidence="1">Multi-pass membrane protein</topology>
    </subcellularLocation>
    <subcellularLocation>
        <location evidence="9">Cell membrane</location>
        <topology evidence="9">Multi-pass membrane protein</topology>
    </subcellularLocation>
</comment>
<accession>A0A370UE95</accession>
<name>A0A370UE95_9GAMM</name>
<dbReference type="GO" id="GO:0032259">
    <property type="term" value="P:methylation"/>
    <property type="evidence" value="ECO:0007669"/>
    <property type="project" value="UniProtKB-KW"/>
</dbReference>
<dbReference type="AlphaFoldDB" id="A0A370UE95"/>
<organism evidence="13 14">
    <name type="scientific">Marinomonas piezotolerans</name>
    <dbReference type="NCBI Taxonomy" id="2213058"/>
    <lineage>
        <taxon>Bacteria</taxon>
        <taxon>Pseudomonadati</taxon>
        <taxon>Pseudomonadota</taxon>
        <taxon>Gammaproteobacteria</taxon>
        <taxon>Oceanospirillales</taxon>
        <taxon>Oceanospirillaceae</taxon>
        <taxon>Marinomonas</taxon>
    </lineage>
</organism>
<dbReference type="InterPro" id="IPR000045">
    <property type="entry name" value="Prepilin_IV_endopep_pep"/>
</dbReference>
<dbReference type="PANTHER" id="PTHR30487">
    <property type="entry name" value="TYPE 4 PREPILIN-LIKE PROTEINS LEADER PEPTIDE-PROCESSING ENZYME"/>
    <property type="match status" value="1"/>
</dbReference>
<dbReference type="EMBL" id="QKRA01000001">
    <property type="protein sequence ID" value="RDL46094.1"/>
    <property type="molecule type" value="Genomic_DNA"/>
</dbReference>
<dbReference type="InterPro" id="IPR010627">
    <property type="entry name" value="Prepilin_pept_A24_N"/>
</dbReference>
<dbReference type="EC" id="3.4.23.43" evidence="9"/>
<feature type="domain" description="Prepilin peptidase A24 N-terminal" evidence="12">
    <location>
        <begin position="13"/>
        <end position="113"/>
    </location>
</feature>
<keyword evidence="5 9" id="KW-0812">Transmembrane</keyword>
<gene>
    <name evidence="13" type="ORF">DN730_03385</name>
</gene>
<keyword evidence="9" id="KW-0808">Transferase</keyword>
<dbReference type="GO" id="GO:0006465">
    <property type="term" value="P:signal peptide processing"/>
    <property type="evidence" value="ECO:0007669"/>
    <property type="project" value="TreeGrafter"/>
</dbReference>
<dbReference type="GO" id="GO:0008168">
    <property type="term" value="F:methyltransferase activity"/>
    <property type="evidence" value="ECO:0007669"/>
    <property type="project" value="UniProtKB-KW"/>
</dbReference>
<dbReference type="GO" id="GO:0005886">
    <property type="term" value="C:plasma membrane"/>
    <property type="evidence" value="ECO:0007669"/>
    <property type="project" value="UniProtKB-SubCell"/>
</dbReference>
<evidence type="ECO:0000256" key="3">
    <source>
        <dbReference type="ARBA" id="ARBA00022475"/>
    </source>
</evidence>
<evidence type="ECO:0000313" key="13">
    <source>
        <dbReference type="EMBL" id="RDL46094.1"/>
    </source>
</evidence>
<sequence>MQFDLLFLLYAVACLCIGSTVSAISWRWHKRATFFWKQEARAFLNLTVSKPSDDTPPPSFVNGRSQCINCYHNLHARDLIPLISYALSKGKCRLCKEPISKRYPAIELVALLSLSPLYFLNLTPLEWTFTAALISCLLVSLIIDYEHQWLPDELNALVIVLAFALLYISHENTNAHIIAGLIGFSLIAGLRFVFLILRKVEAIGLGDAKLLAALAFWLGPMALSPILLGASVTGILFSVMTRKPLGTRIPFGPFLIVSSFVLFYIREFT</sequence>
<comment type="caution">
    <text evidence="13">The sequence shown here is derived from an EMBL/GenBank/DDBJ whole genome shotgun (WGS) entry which is preliminary data.</text>
</comment>
<dbReference type="RefSeq" id="WP_115466680.1">
    <property type="nucleotide sequence ID" value="NZ_QKRA01000001.1"/>
</dbReference>
<comment type="function">
    <text evidence="9">Plays an essential role in type IV pili and type II pseudopili formation by proteolytically removing the leader sequence from substrate proteins and subsequently monomethylating the alpha-amino group of the newly exposed N-terminal phenylalanine.</text>
</comment>
<feature type="transmembrane region" description="Helical" evidence="10">
    <location>
        <begin position="127"/>
        <end position="145"/>
    </location>
</feature>
<dbReference type="Pfam" id="PF01478">
    <property type="entry name" value="Peptidase_A24"/>
    <property type="match status" value="1"/>
</dbReference>
<proteinExistence type="inferred from homology"/>
<reference evidence="13 14" key="1">
    <citation type="submission" date="2018-06" db="EMBL/GenBank/DDBJ databases">
        <title>Marinomonas sp. YLB-05 draft genome sequence.</title>
        <authorList>
            <person name="Yu L."/>
            <person name="Tang X."/>
        </authorList>
    </citation>
    <scope>NUCLEOTIDE SEQUENCE [LARGE SCALE GENOMIC DNA]</scope>
    <source>
        <strain evidence="13 14">YLB-05</strain>
    </source>
</reference>
<keyword evidence="7 10" id="KW-0472">Membrane</keyword>
<evidence type="ECO:0000256" key="7">
    <source>
        <dbReference type="ARBA" id="ARBA00023136"/>
    </source>
</evidence>
<feature type="domain" description="Prepilin type IV endopeptidase peptidase" evidence="11">
    <location>
        <begin position="132"/>
        <end position="238"/>
    </location>
</feature>
<evidence type="ECO:0000256" key="4">
    <source>
        <dbReference type="ARBA" id="ARBA00022519"/>
    </source>
</evidence>
<dbReference type="Gene3D" id="1.20.120.1220">
    <property type="match status" value="1"/>
</dbReference>
<dbReference type="Proteomes" id="UP000254326">
    <property type="component" value="Unassembled WGS sequence"/>
</dbReference>
<feature type="transmembrane region" description="Helical" evidence="10">
    <location>
        <begin position="210"/>
        <end position="237"/>
    </location>
</feature>
<keyword evidence="9" id="KW-0645">Protease</keyword>
<keyword evidence="9" id="KW-0489">Methyltransferase</keyword>
<dbReference type="InterPro" id="IPR014032">
    <property type="entry name" value="Peptidase_A24A_bac"/>
</dbReference>
<protein>
    <recommendedName>
        <fullName evidence="9">Prepilin leader peptidase/N-methyltransferase</fullName>
        <ecNumber evidence="9">2.1.1.-</ecNumber>
        <ecNumber evidence="9">3.4.23.43</ecNumber>
    </recommendedName>
</protein>
<keyword evidence="9" id="KW-0378">Hydrolase</keyword>
<evidence type="ECO:0000256" key="8">
    <source>
        <dbReference type="RuleBase" id="RU003793"/>
    </source>
</evidence>
<evidence type="ECO:0000313" key="14">
    <source>
        <dbReference type="Proteomes" id="UP000254326"/>
    </source>
</evidence>
<feature type="transmembrane region" description="Helical" evidence="10">
    <location>
        <begin position="6"/>
        <end position="28"/>
    </location>
</feature>
<comment type="catalytic activity">
    <reaction evidence="9">
        <text>Typically cleaves a -Gly-|-Phe- bond to release an N-terminal, basic peptide of 5-8 residues from type IV prepilin, and then N-methylates the new N-terminal amino group, the methyl donor being S-adenosyl-L-methionine.</text>
        <dbReference type="EC" id="3.4.23.43"/>
    </reaction>
</comment>
<keyword evidence="4" id="KW-0997">Cell inner membrane</keyword>
<evidence type="ECO:0000256" key="2">
    <source>
        <dbReference type="ARBA" id="ARBA00005801"/>
    </source>
</evidence>
<comment type="similarity">
    <text evidence="2 8">Belongs to the peptidase A24 family.</text>
</comment>
<evidence type="ECO:0000259" key="12">
    <source>
        <dbReference type="Pfam" id="PF06750"/>
    </source>
</evidence>
<evidence type="ECO:0000256" key="6">
    <source>
        <dbReference type="ARBA" id="ARBA00022989"/>
    </source>
</evidence>